<sequence>MTTLPELLDLNLNGYSINDFIVFVNIIADKTAAHPALKEYPEYFTSPEKLREKAALLGQLRDAAANGDREKKAEKVAAWEETKLAVIMNGKHITMLSLHRNDPSILLNTGFNLKQKQSGKPTSASSTDLLAETPGLALKYVQSASGPLAGAFTVVITRAKNKATTELQMSDNPSDESSWKSQGIYAKSRIEYKGQQSEKRLYFKARYHQEGGVSPWSQAVNILVL</sequence>
<dbReference type="AlphaFoldDB" id="A0A6S6M2H2"/>
<accession>A0A6S6M2H2</accession>
<protein>
    <recommendedName>
        <fullName evidence="3">Fibronectin type III domain-containing protein</fullName>
    </recommendedName>
</protein>
<organism evidence="1 2">
    <name type="scientific">Citrifermentans bremense</name>
    <dbReference type="NCBI Taxonomy" id="60035"/>
    <lineage>
        <taxon>Bacteria</taxon>
        <taxon>Pseudomonadati</taxon>
        <taxon>Thermodesulfobacteriota</taxon>
        <taxon>Desulfuromonadia</taxon>
        <taxon>Geobacterales</taxon>
        <taxon>Geobacteraceae</taxon>
        <taxon>Citrifermentans</taxon>
    </lineage>
</organism>
<dbReference type="RefSeq" id="WP_185242618.1">
    <property type="nucleotide sequence ID" value="NZ_AP023213.1"/>
</dbReference>
<reference evidence="1 2" key="1">
    <citation type="submission" date="2020-06" db="EMBL/GenBank/DDBJ databases">
        <title>Interaction of electrochemicaly active bacteria, Geobacter bremensis R4 on different carbon anode.</title>
        <authorList>
            <person name="Meng L."/>
            <person name="Yoshida N."/>
        </authorList>
    </citation>
    <scope>NUCLEOTIDE SEQUENCE [LARGE SCALE GENOMIC DNA]</scope>
    <source>
        <strain evidence="1 2">R4</strain>
    </source>
</reference>
<keyword evidence="2" id="KW-1185">Reference proteome</keyword>
<name>A0A6S6M2H2_9BACT</name>
<proteinExistence type="predicted"/>
<evidence type="ECO:0000313" key="2">
    <source>
        <dbReference type="Proteomes" id="UP000515472"/>
    </source>
</evidence>
<dbReference type="Proteomes" id="UP000515472">
    <property type="component" value="Chromosome"/>
</dbReference>
<evidence type="ECO:0008006" key="3">
    <source>
        <dbReference type="Google" id="ProtNLM"/>
    </source>
</evidence>
<dbReference type="EMBL" id="AP023213">
    <property type="protein sequence ID" value="BCG47770.1"/>
    <property type="molecule type" value="Genomic_DNA"/>
</dbReference>
<dbReference type="KEGG" id="gbn:GEOBRER4_25200"/>
<evidence type="ECO:0000313" key="1">
    <source>
        <dbReference type="EMBL" id="BCG47770.1"/>
    </source>
</evidence>
<gene>
    <name evidence="1" type="ORF">GEOBRER4_n2617</name>
</gene>